<dbReference type="GO" id="GO:0016787">
    <property type="term" value="F:hydrolase activity"/>
    <property type="evidence" value="ECO:0007669"/>
    <property type="project" value="UniProtKB-KW"/>
</dbReference>
<feature type="domain" description="Beta-Casp" evidence="3">
    <location>
        <begin position="252"/>
        <end position="377"/>
    </location>
</feature>
<keyword evidence="1 4" id="KW-0378">Hydrolase</keyword>
<organism evidence="4 5">
    <name type="scientific">Calycomorphotria hydatis</name>
    <dbReference type="NCBI Taxonomy" id="2528027"/>
    <lineage>
        <taxon>Bacteria</taxon>
        <taxon>Pseudomonadati</taxon>
        <taxon>Planctomycetota</taxon>
        <taxon>Planctomycetia</taxon>
        <taxon>Planctomycetales</taxon>
        <taxon>Planctomycetaceae</taxon>
        <taxon>Calycomorphotria</taxon>
    </lineage>
</organism>
<dbReference type="Gene3D" id="3.40.50.10890">
    <property type="match status" value="1"/>
</dbReference>
<dbReference type="Pfam" id="PF07521">
    <property type="entry name" value="RMMBL"/>
    <property type="match status" value="1"/>
</dbReference>
<dbReference type="Gene3D" id="3.60.15.10">
    <property type="entry name" value="Ribonuclease Z/Hydroxyacylglutathione hydrolase-like"/>
    <property type="match status" value="1"/>
</dbReference>
<sequence>MKLTFLGAAGEVTGSQHLIETDELRVLLDCGLFQGRRAEADQKNRQFQCDPRTLDAVFLSHAHIDHCGNLPGLYKAGFRGNVFCTRATYDIAALMLMDSAKIQEEDAEYMSHRRGKHAPPIEPLYTKNHVREVLDLFEPLEMHQWHELSPALSVRFSTAGHILGSAITELAFDERGRKTKVAFTGDLGRRGMPLLNDPEIIDGADLLISECTYGNRIHPPLADLKSELFRILTEAHTNAAKVIIPAFSLGRTQQIVYFLNELWETDLLPRIPVYVDSPLATRLTNVYRDHQTSFDDEAQQVLITDDDLFEFEGLTYVRSRHESIRLNKQDGPFVVISASGMCESGRVRHHLKNAISDPRNVILLTGYQAPHTLGRKLQERQPKVRIFNREYEVKCKVEQVHGLSAHADAEELKWWFEGVSNAGSIGQCVLVHGEPDVAKNFAALVAHCCDEWPVVAERGQSLDI</sequence>
<dbReference type="Pfam" id="PF10996">
    <property type="entry name" value="Beta-Casp"/>
    <property type="match status" value="1"/>
</dbReference>
<dbReference type="InterPro" id="IPR050698">
    <property type="entry name" value="MBL"/>
</dbReference>
<dbReference type="InterPro" id="IPR022712">
    <property type="entry name" value="Beta_Casp"/>
</dbReference>
<dbReference type="SMART" id="SM00849">
    <property type="entry name" value="Lactamase_B"/>
    <property type="match status" value="1"/>
</dbReference>
<dbReference type="InterPro" id="IPR001279">
    <property type="entry name" value="Metallo-B-lactamas"/>
</dbReference>
<dbReference type="SMART" id="SM01027">
    <property type="entry name" value="Beta-Casp"/>
    <property type="match status" value="1"/>
</dbReference>
<dbReference type="OrthoDB" id="9803916at2"/>
<dbReference type="SUPFAM" id="SSF56281">
    <property type="entry name" value="Metallo-hydrolase/oxidoreductase"/>
    <property type="match status" value="1"/>
</dbReference>
<gene>
    <name evidence="4" type="ORF">V22_30560</name>
</gene>
<reference evidence="4 5" key="1">
    <citation type="submission" date="2019-02" db="EMBL/GenBank/DDBJ databases">
        <title>Deep-cultivation of Planctomycetes and their phenomic and genomic characterization uncovers novel biology.</title>
        <authorList>
            <person name="Wiegand S."/>
            <person name="Jogler M."/>
            <person name="Boedeker C."/>
            <person name="Pinto D."/>
            <person name="Vollmers J."/>
            <person name="Rivas-Marin E."/>
            <person name="Kohn T."/>
            <person name="Peeters S.H."/>
            <person name="Heuer A."/>
            <person name="Rast P."/>
            <person name="Oberbeckmann S."/>
            <person name="Bunk B."/>
            <person name="Jeske O."/>
            <person name="Meyerdierks A."/>
            <person name="Storesund J.E."/>
            <person name="Kallscheuer N."/>
            <person name="Luecker S."/>
            <person name="Lage O.M."/>
            <person name="Pohl T."/>
            <person name="Merkel B.J."/>
            <person name="Hornburger P."/>
            <person name="Mueller R.-W."/>
            <person name="Bruemmer F."/>
            <person name="Labrenz M."/>
            <person name="Spormann A.M."/>
            <person name="Op den Camp H."/>
            <person name="Overmann J."/>
            <person name="Amann R."/>
            <person name="Jetten M.S.M."/>
            <person name="Mascher T."/>
            <person name="Medema M.H."/>
            <person name="Devos D.P."/>
            <person name="Kaster A.-K."/>
            <person name="Ovreas L."/>
            <person name="Rohde M."/>
            <person name="Galperin M.Y."/>
            <person name="Jogler C."/>
        </authorList>
    </citation>
    <scope>NUCLEOTIDE SEQUENCE [LARGE SCALE GENOMIC DNA]</scope>
    <source>
        <strain evidence="4 5">V22</strain>
    </source>
</reference>
<evidence type="ECO:0000259" key="2">
    <source>
        <dbReference type="SMART" id="SM00849"/>
    </source>
</evidence>
<dbReference type="CDD" id="cd16295">
    <property type="entry name" value="TTHA0252-CPSF-like_MBL-fold"/>
    <property type="match status" value="1"/>
</dbReference>
<proteinExistence type="predicted"/>
<dbReference type="InterPro" id="IPR036866">
    <property type="entry name" value="RibonucZ/Hydroxyglut_hydro"/>
</dbReference>
<dbReference type="RefSeq" id="WP_145264319.1">
    <property type="nucleotide sequence ID" value="NZ_CP036316.1"/>
</dbReference>
<protein>
    <submittedName>
        <fullName evidence="4">Ribonuclease</fullName>
        <ecNumber evidence="4">3.1.-.-</ecNumber>
    </submittedName>
</protein>
<dbReference type="KEGG" id="chya:V22_30560"/>
<feature type="domain" description="Metallo-beta-lactamase" evidence="2">
    <location>
        <begin position="13"/>
        <end position="236"/>
    </location>
</feature>
<evidence type="ECO:0000313" key="5">
    <source>
        <dbReference type="Proteomes" id="UP000319976"/>
    </source>
</evidence>
<dbReference type="PANTHER" id="PTHR11203">
    <property type="entry name" value="CLEAVAGE AND POLYADENYLATION SPECIFICITY FACTOR FAMILY MEMBER"/>
    <property type="match status" value="1"/>
</dbReference>
<dbReference type="EC" id="3.1.-.-" evidence="4"/>
<dbReference type="Pfam" id="PF00753">
    <property type="entry name" value="Lactamase_B"/>
    <property type="match status" value="1"/>
</dbReference>
<evidence type="ECO:0000256" key="1">
    <source>
        <dbReference type="ARBA" id="ARBA00022801"/>
    </source>
</evidence>
<dbReference type="AlphaFoldDB" id="A0A517TBP2"/>
<dbReference type="GO" id="GO:0004521">
    <property type="term" value="F:RNA endonuclease activity"/>
    <property type="evidence" value="ECO:0007669"/>
    <property type="project" value="TreeGrafter"/>
</dbReference>
<dbReference type="PANTHER" id="PTHR11203:SF37">
    <property type="entry name" value="INTEGRATOR COMPLEX SUBUNIT 11"/>
    <property type="match status" value="1"/>
</dbReference>
<accession>A0A517TBP2</accession>
<keyword evidence="5" id="KW-1185">Reference proteome</keyword>
<dbReference type="InterPro" id="IPR011108">
    <property type="entry name" value="RMMBL"/>
</dbReference>
<evidence type="ECO:0000313" key="4">
    <source>
        <dbReference type="EMBL" id="QDT65794.1"/>
    </source>
</evidence>
<evidence type="ECO:0000259" key="3">
    <source>
        <dbReference type="SMART" id="SM01027"/>
    </source>
</evidence>
<dbReference type="Proteomes" id="UP000319976">
    <property type="component" value="Chromosome"/>
</dbReference>
<dbReference type="EMBL" id="CP036316">
    <property type="protein sequence ID" value="QDT65794.1"/>
    <property type="molecule type" value="Genomic_DNA"/>
</dbReference>
<name>A0A517TBP2_9PLAN</name>